<organism evidence="9">
    <name type="scientific">Woronichinia naegeliana WA131</name>
    <dbReference type="NCBI Taxonomy" id="2824559"/>
    <lineage>
        <taxon>Bacteria</taxon>
        <taxon>Bacillati</taxon>
        <taxon>Cyanobacteriota</taxon>
        <taxon>Cyanophyceae</taxon>
        <taxon>Synechococcales</taxon>
        <taxon>Coelosphaeriaceae</taxon>
        <taxon>Woronichinia</taxon>
    </lineage>
</organism>
<dbReference type="InterPro" id="IPR058637">
    <property type="entry name" value="YknX-like_C"/>
</dbReference>
<feature type="domain" description="YbhG-like alpha-helical hairpin" evidence="6">
    <location>
        <begin position="190"/>
        <end position="302"/>
    </location>
</feature>
<evidence type="ECO:0000259" key="6">
    <source>
        <dbReference type="Pfam" id="PF25881"/>
    </source>
</evidence>
<dbReference type="InterPro" id="IPR006143">
    <property type="entry name" value="RND_pump_MFP"/>
</dbReference>
<dbReference type="Gene3D" id="2.40.30.170">
    <property type="match status" value="1"/>
</dbReference>
<dbReference type="Gene3D" id="2.40.50.100">
    <property type="match status" value="2"/>
</dbReference>
<dbReference type="Proteomes" id="UP001065613">
    <property type="component" value="Chromosome"/>
</dbReference>
<keyword evidence="3 4" id="KW-0175">Coiled coil</keyword>
<dbReference type="NCBIfam" id="TIGR01730">
    <property type="entry name" value="RND_mfp"/>
    <property type="match status" value="1"/>
</dbReference>
<evidence type="ECO:0000259" key="8">
    <source>
        <dbReference type="Pfam" id="PF25990"/>
    </source>
</evidence>
<sequence>MHSNLTKNPTENPTESPAVTQSFSAKTKSHPLLNPLKGVMALMVLGLCGWGGWTLYQQNVVVPEIKAKHLQNTVSVQRQNLTVTVMANGTVQPQLSVNVSPKNSGILKQLFVKEGDRVQKGQLLAKMDDSNFQGQLLQSQGQVTQAQANLAKLKAGNRPQDIAQAQAELGQAQANLDKLKAGNRPQDIAQAQAELGQAQANLDKLRRGNRPQDIAQAQARLENALSNQRQADLVFLQNRTLNEEGAIAERDWENSRTQRDNAAAQVREAKQALSLIKSGSRPEEIQQAAEVVAQKQAALSLIKSGFRPEEIQQAAEVVAQKQAALSLMKSGSRAEDIAQAQAQVAIAQGNLKTVQTQIQDTEIRAPFDGIVARKYADPGAFVTPTTAGSAVSSATSSSILALAARNQIVTNVSESNIAQMSLGQKALIKADAYPTKTFVGKVIQIAPQSIVQQNVTSFEVKVAILNDSQNLLRSGMNVRVEFAAGQVKNVLVVPTVAIVRQEEGTGVYLWKNNQAEFVPIKTGLTVNDKTEISSGLQEKDRILITFPDGKRPRSKVPGSPGMPGLGGGSR</sequence>
<protein>
    <submittedName>
        <fullName evidence="9">Efflux RND transporter periplasmic adaptor subunit</fullName>
    </submittedName>
</protein>
<feature type="domain" description="YknX-like beta-barrel" evidence="8">
    <location>
        <begin position="407"/>
        <end position="481"/>
    </location>
</feature>
<feature type="coiled-coil region" evidence="4">
    <location>
        <begin position="162"/>
        <end position="208"/>
    </location>
</feature>
<evidence type="ECO:0000259" key="7">
    <source>
        <dbReference type="Pfam" id="PF25989"/>
    </source>
</evidence>
<accession>A0A977PZ59</accession>
<dbReference type="KEGG" id="wna:KA717_31330"/>
<reference evidence="9" key="1">
    <citation type="submission" date="2021-04" db="EMBL/GenBank/DDBJ databases">
        <title>Genome sequence of Woronichinia naegeliana from Washington state freshwater lake bloom.</title>
        <authorList>
            <person name="Dreher T.W."/>
        </authorList>
    </citation>
    <scope>NUCLEOTIDE SEQUENCE</scope>
    <source>
        <strain evidence="9">WA131</strain>
    </source>
</reference>
<dbReference type="Pfam" id="PF25990">
    <property type="entry name" value="Beta-barrel_YknX"/>
    <property type="match status" value="1"/>
</dbReference>
<dbReference type="InterPro" id="IPR050465">
    <property type="entry name" value="UPF0194_transport"/>
</dbReference>
<feature type="region of interest" description="Disordered" evidence="5">
    <location>
        <begin position="547"/>
        <end position="570"/>
    </location>
</feature>
<name>A0A977PZ59_9CYAN</name>
<proteinExistence type="inferred from homology"/>
<evidence type="ECO:0000256" key="2">
    <source>
        <dbReference type="ARBA" id="ARBA00009477"/>
    </source>
</evidence>
<dbReference type="PANTHER" id="PTHR32347">
    <property type="entry name" value="EFFLUX SYSTEM COMPONENT YKNX-RELATED"/>
    <property type="match status" value="1"/>
</dbReference>
<feature type="compositionally biased region" description="Gly residues" evidence="5">
    <location>
        <begin position="561"/>
        <end position="570"/>
    </location>
</feature>
<dbReference type="InterPro" id="IPR058636">
    <property type="entry name" value="Beta-barrel_YknX"/>
</dbReference>
<feature type="domain" description="YbhG-like alpha-helical hairpin" evidence="6">
    <location>
        <begin position="127"/>
        <end position="177"/>
    </location>
</feature>
<evidence type="ECO:0000313" key="9">
    <source>
        <dbReference type="EMBL" id="UXE64826.1"/>
    </source>
</evidence>
<evidence type="ECO:0000256" key="4">
    <source>
        <dbReference type="SAM" id="Coils"/>
    </source>
</evidence>
<evidence type="ECO:0000256" key="3">
    <source>
        <dbReference type="ARBA" id="ARBA00023054"/>
    </source>
</evidence>
<gene>
    <name evidence="9" type="ORF">KA717_31330</name>
</gene>
<dbReference type="PANTHER" id="PTHR32347:SF14">
    <property type="entry name" value="EFFLUX SYSTEM COMPONENT YKNX-RELATED"/>
    <property type="match status" value="1"/>
</dbReference>
<dbReference type="PRINTS" id="PR01490">
    <property type="entry name" value="RTXTOXIND"/>
</dbReference>
<feature type="region of interest" description="Disordered" evidence="5">
    <location>
        <begin position="1"/>
        <end position="23"/>
    </location>
</feature>
<dbReference type="GO" id="GO:0016020">
    <property type="term" value="C:membrane"/>
    <property type="evidence" value="ECO:0007669"/>
    <property type="project" value="InterPro"/>
</dbReference>
<dbReference type="AlphaFoldDB" id="A0A977PZ59"/>
<dbReference type="Pfam" id="PF25989">
    <property type="entry name" value="YknX_C"/>
    <property type="match status" value="1"/>
</dbReference>
<evidence type="ECO:0000256" key="5">
    <source>
        <dbReference type="SAM" id="MobiDB-lite"/>
    </source>
</evidence>
<dbReference type="InterPro" id="IPR059052">
    <property type="entry name" value="HH_YbhG-like"/>
</dbReference>
<comment type="subcellular location">
    <subcellularLocation>
        <location evidence="1">Cell envelope</location>
    </subcellularLocation>
</comment>
<evidence type="ECO:0000256" key="1">
    <source>
        <dbReference type="ARBA" id="ARBA00004196"/>
    </source>
</evidence>
<feature type="domain" description="YknX-like C-terminal permuted SH3-like" evidence="7">
    <location>
        <begin position="490"/>
        <end position="544"/>
    </location>
</feature>
<dbReference type="Gene3D" id="2.40.420.20">
    <property type="match status" value="1"/>
</dbReference>
<comment type="similarity">
    <text evidence="2">Belongs to the membrane fusion protein (MFP) (TC 8.A.1) family.</text>
</comment>
<dbReference type="SUPFAM" id="SSF111369">
    <property type="entry name" value="HlyD-like secretion proteins"/>
    <property type="match status" value="2"/>
</dbReference>
<dbReference type="GO" id="GO:0030313">
    <property type="term" value="C:cell envelope"/>
    <property type="evidence" value="ECO:0007669"/>
    <property type="project" value="UniProtKB-SubCell"/>
</dbReference>
<dbReference type="Pfam" id="PF25881">
    <property type="entry name" value="HH_YBHG"/>
    <property type="match status" value="2"/>
</dbReference>
<dbReference type="EMBL" id="CP073041">
    <property type="protein sequence ID" value="UXE64826.1"/>
    <property type="molecule type" value="Genomic_DNA"/>
</dbReference>
<dbReference type="GO" id="GO:0022857">
    <property type="term" value="F:transmembrane transporter activity"/>
    <property type="evidence" value="ECO:0007669"/>
    <property type="project" value="InterPro"/>
</dbReference>